<evidence type="ECO:0000313" key="2">
    <source>
        <dbReference type="Proteomes" id="UP001231518"/>
    </source>
</evidence>
<keyword evidence="2" id="KW-1185">Reference proteome</keyword>
<gene>
    <name evidence="1" type="ORF">PYW07_013455</name>
</gene>
<proteinExistence type="predicted"/>
<reference evidence="1" key="1">
    <citation type="submission" date="2023-03" db="EMBL/GenBank/DDBJ databases">
        <title>Chromosome-level genomes of two armyworms, Mythimna separata and Mythimna loreyi, provide insights into the biosynthesis and reception of sex pheromones.</title>
        <authorList>
            <person name="Zhao H."/>
        </authorList>
    </citation>
    <scope>NUCLEOTIDE SEQUENCE</scope>
    <source>
        <strain evidence="1">BeijingLab</strain>
        <tissue evidence="1">Pupa</tissue>
    </source>
</reference>
<comment type="caution">
    <text evidence="1">The sequence shown here is derived from an EMBL/GenBank/DDBJ whole genome shotgun (WGS) entry which is preliminary data.</text>
</comment>
<protein>
    <recommendedName>
        <fullName evidence="3">Mutant cadherin</fullName>
    </recommendedName>
</protein>
<dbReference type="Proteomes" id="UP001231518">
    <property type="component" value="Chromosome 31"/>
</dbReference>
<dbReference type="AlphaFoldDB" id="A0AAD7Y6A9"/>
<accession>A0AAD7Y6A9</accession>
<evidence type="ECO:0000313" key="1">
    <source>
        <dbReference type="EMBL" id="KAJ8704161.1"/>
    </source>
</evidence>
<evidence type="ECO:0008006" key="3">
    <source>
        <dbReference type="Google" id="ProtNLM"/>
    </source>
</evidence>
<name>A0AAD7Y6A9_MYTSE</name>
<dbReference type="EMBL" id="JARGEI010000032">
    <property type="protein sequence ID" value="KAJ8704161.1"/>
    <property type="molecule type" value="Genomic_DNA"/>
</dbReference>
<organism evidence="1 2">
    <name type="scientific">Mythimna separata</name>
    <name type="common">Oriental armyworm</name>
    <name type="synonym">Pseudaletia separata</name>
    <dbReference type="NCBI Taxonomy" id="271217"/>
    <lineage>
        <taxon>Eukaryota</taxon>
        <taxon>Metazoa</taxon>
        <taxon>Ecdysozoa</taxon>
        <taxon>Arthropoda</taxon>
        <taxon>Hexapoda</taxon>
        <taxon>Insecta</taxon>
        <taxon>Pterygota</taxon>
        <taxon>Neoptera</taxon>
        <taxon>Endopterygota</taxon>
        <taxon>Lepidoptera</taxon>
        <taxon>Glossata</taxon>
        <taxon>Ditrysia</taxon>
        <taxon>Noctuoidea</taxon>
        <taxon>Noctuidae</taxon>
        <taxon>Noctuinae</taxon>
        <taxon>Hadenini</taxon>
        <taxon>Mythimna</taxon>
    </lineage>
</organism>
<sequence>MDEESLIRIIVSAFSGVEISEAKNLLFKSISTTTRNISRRKNKEQKDIEDIICLFKGTDPDKTPIFVAKELQKLPPVTFDHVDVTKLLKDIVLLQSEVKNMKETYATIEYVKKLKTNCDLGGDQARNKDDMTSQQSQNVLFTQKSCIESASSDSTLNAGVQRLSPSTEAPPPPSAVVCAEQQNITIAHVSSDFEINLRSDSEIVEQPMSPSQNVHVTHNMSNDNVNADKMSMADVLRQGGNWKASNTKQEQEWKEFQRRKLRNRQEGVKGKAAIRPEDKFKPADIKVSLFLSNVHKDTSENDIVEYVLSKTKEKISLQKIKMKTEKPYNAYKIIVNKEALNIFLNSEVWPGGVTCRLFRPYRMTVPNGE</sequence>